<keyword evidence="5" id="KW-0862">Zinc</keyword>
<dbReference type="GO" id="GO:0016485">
    <property type="term" value="P:protein processing"/>
    <property type="evidence" value="ECO:0007669"/>
    <property type="project" value="TreeGrafter"/>
</dbReference>
<gene>
    <name evidence="9" type="ORF">KIN20_029212</name>
</gene>
<evidence type="ECO:0000256" key="2">
    <source>
        <dbReference type="ARBA" id="ARBA00005988"/>
    </source>
</evidence>
<feature type="chain" id="PRO_5041943030" description="Peptidase M14 domain-containing protein" evidence="7">
    <location>
        <begin position="22"/>
        <end position="280"/>
    </location>
</feature>
<dbReference type="PRINTS" id="PR00765">
    <property type="entry name" value="CRBOXYPTASEA"/>
</dbReference>
<dbReference type="GO" id="GO:0008270">
    <property type="term" value="F:zinc ion binding"/>
    <property type="evidence" value="ECO:0007669"/>
    <property type="project" value="InterPro"/>
</dbReference>
<reference evidence="9" key="1">
    <citation type="submission" date="2021-06" db="EMBL/GenBank/DDBJ databases">
        <title>Parelaphostrongylus tenuis whole genome reference sequence.</title>
        <authorList>
            <person name="Garwood T.J."/>
            <person name="Larsen P.A."/>
            <person name="Fountain-Jones N.M."/>
            <person name="Garbe J.R."/>
            <person name="Macchietto M.G."/>
            <person name="Kania S.A."/>
            <person name="Gerhold R.W."/>
            <person name="Richards J.E."/>
            <person name="Wolf T.M."/>
        </authorList>
    </citation>
    <scope>NUCLEOTIDE SEQUENCE</scope>
    <source>
        <strain evidence="9">MNPRO001-30</strain>
        <tissue evidence="9">Meninges</tissue>
    </source>
</reference>
<accession>A0AAD5R209</accession>
<organism evidence="9 10">
    <name type="scientific">Parelaphostrongylus tenuis</name>
    <name type="common">Meningeal worm</name>
    <dbReference type="NCBI Taxonomy" id="148309"/>
    <lineage>
        <taxon>Eukaryota</taxon>
        <taxon>Metazoa</taxon>
        <taxon>Ecdysozoa</taxon>
        <taxon>Nematoda</taxon>
        <taxon>Chromadorea</taxon>
        <taxon>Rhabditida</taxon>
        <taxon>Rhabditina</taxon>
        <taxon>Rhabditomorpha</taxon>
        <taxon>Strongyloidea</taxon>
        <taxon>Metastrongylidae</taxon>
        <taxon>Parelaphostrongylus</taxon>
    </lineage>
</organism>
<evidence type="ECO:0000256" key="7">
    <source>
        <dbReference type="SAM" id="SignalP"/>
    </source>
</evidence>
<name>A0AAD5R209_PARTN</name>
<dbReference type="InterPro" id="IPR057246">
    <property type="entry name" value="CARBOXYPEPT_ZN_1"/>
</dbReference>
<dbReference type="Proteomes" id="UP001196413">
    <property type="component" value="Unassembled WGS sequence"/>
</dbReference>
<dbReference type="EMBL" id="JAHQIW010006092">
    <property type="protein sequence ID" value="KAJ1368143.1"/>
    <property type="molecule type" value="Genomic_DNA"/>
</dbReference>
<feature type="domain" description="Peptidase M14" evidence="8">
    <location>
        <begin position="81"/>
        <end position="280"/>
    </location>
</feature>
<dbReference type="PANTHER" id="PTHR11532">
    <property type="entry name" value="PROTEASE M14 CARBOXYPEPTIDASE"/>
    <property type="match status" value="1"/>
</dbReference>
<keyword evidence="10" id="KW-1185">Reference proteome</keyword>
<keyword evidence="7" id="KW-0732">Signal</keyword>
<dbReference type="GO" id="GO:0005615">
    <property type="term" value="C:extracellular space"/>
    <property type="evidence" value="ECO:0007669"/>
    <property type="project" value="TreeGrafter"/>
</dbReference>
<dbReference type="PROSITE" id="PS52035">
    <property type="entry name" value="PEPTIDASE_M14"/>
    <property type="match status" value="1"/>
</dbReference>
<keyword evidence="3" id="KW-0645">Protease</keyword>
<dbReference type="PROSITE" id="PS00132">
    <property type="entry name" value="CARBOXYPEPT_ZN_1"/>
    <property type="match status" value="1"/>
</dbReference>
<dbReference type="Pfam" id="PF00246">
    <property type="entry name" value="Peptidase_M14"/>
    <property type="match status" value="1"/>
</dbReference>
<dbReference type="InterPro" id="IPR057247">
    <property type="entry name" value="CARBOXYPEPT_ZN_2"/>
</dbReference>
<dbReference type="GO" id="GO:0006518">
    <property type="term" value="P:peptide metabolic process"/>
    <property type="evidence" value="ECO:0007669"/>
    <property type="project" value="TreeGrafter"/>
</dbReference>
<dbReference type="InterPro" id="IPR000834">
    <property type="entry name" value="Peptidase_M14"/>
</dbReference>
<keyword evidence="3" id="KW-0378">Hydrolase</keyword>
<dbReference type="PROSITE" id="PS00133">
    <property type="entry name" value="CARBOXYPEPT_ZN_2"/>
    <property type="match status" value="1"/>
</dbReference>
<dbReference type="AlphaFoldDB" id="A0AAD5R209"/>
<evidence type="ECO:0000259" key="8">
    <source>
        <dbReference type="PROSITE" id="PS52035"/>
    </source>
</evidence>
<evidence type="ECO:0000256" key="5">
    <source>
        <dbReference type="ARBA" id="ARBA00022833"/>
    </source>
</evidence>
<dbReference type="InterPro" id="IPR050753">
    <property type="entry name" value="Peptidase_M14_domain"/>
</dbReference>
<evidence type="ECO:0000313" key="10">
    <source>
        <dbReference type="Proteomes" id="UP001196413"/>
    </source>
</evidence>
<dbReference type="SMART" id="SM00631">
    <property type="entry name" value="Zn_pept"/>
    <property type="match status" value="1"/>
</dbReference>
<dbReference type="PANTHER" id="PTHR11532:SF62">
    <property type="entry name" value="CARBOXYPEPTIDASE D"/>
    <property type="match status" value="1"/>
</dbReference>
<evidence type="ECO:0000256" key="1">
    <source>
        <dbReference type="ARBA" id="ARBA00001947"/>
    </source>
</evidence>
<feature type="signal peptide" evidence="7">
    <location>
        <begin position="1"/>
        <end position="21"/>
    </location>
</feature>
<keyword evidence="3" id="KW-0121">Carboxypeptidase</keyword>
<dbReference type="GO" id="GO:0004181">
    <property type="term" value="F:metallocarboxypeptidase activity"/>
    <property type="evidence" value="ECO:0007669"/>
    <property type="project" value="InterPro"/>
</dbReference>
<protein>
    <recommendedName>
        <fullName evidence="8">Peptidase M14 domain-containing protein</fullName>
    </recommendedName>
</protein>
<evidence type="ECO:0000256" key="3">
    <source>
        <dbReference type="ARBA" id="ARBA00022645"/>
    </source>
</evidence>
<proteinExistence type="inferred from homology"/>
<keyword evidence="4" id="KW-0479">Metal-binding</keyword>
<evidence type="ECO:0000313" key="9">
    <source>
        <dbReference type="EMBL" id="KAJ1368143.1"/>
    </source>
</evidence>
<dbReference type="Gene3D" id="3.40.630.10">
    <property type="entry name" value="Zn peptidases"/>
    <property type="match status" value="1"/>
</dbReference>
<comment type="cofactor">
    <cofactor evidence="1">
        <name>Zn(2+)</name>
        <dbReference type="ChEBI" id="CHEBI:29105"/>
    </cofactor>
</comment>
<comment type="similarity">
    <text evidence="2 6">Belongs to the peptidase M14 family.</text>
</comment>
<dbReference type="SUPFAM" id="SSF53187">
    <property type="entry name" value="Zn-dependent exopeptidases"/>
    <property type="match status" value="1"/>
</dbReference>
<comment type="caution">
    <text evidence="9">The sequence shown here is derived from an EMBL/GenBank/DDBJ whole genome shotgun (WGS) entry which is preliminary data.</text>
</comment>
<evidence type="ECO:0000256" key="4">
    <source>
        <dbReference type="ARBA" id="ARBA00022723"/>
    </source>
</evidence>
<evidence type="ECO:0000256" key="6">
    <source>
        <dbReference type="PROSITE-ProRule" id="PRU01379"/>
    </source>
</evidence>
<sequence length="280" mass="31811">MRAGSFYSWSSLLAFFQLSWGLFINWDSDIIATNQETKAAEGDALSLHFGANKFNLSIFPSYEEMKKRVGPFTDVDPSKLVNHDYASMTAWLKEIEHNYPNITYLYTIGKSVSGRELWVLVISDDPRNHELLEPEVKYVGNMHGNEVVGRESLLYLIEILCVNYGKNEYLTNLVNSQRIHIMPSMNPDGYEHGIPGDRVGYTGRNNEHNVDLNRNFPARYPAHREESGGGDPEPETAAVMIWLQQYPFVISANLHGGSLVANYPYDDSHNRERSNLLAYA</sequence>
<comment type="caution">
    <text evidence="6">Lacks conserved residue(s) required for the propagation of feature annotation.</text>
</comment>